<evidence type="ECO:0000313" key="1">
    <source>
        <dbReference type="EMBL" id="EDT14208.1"/>
    </source>
</evidence>
<dbReference type="EMBL" id="ABDW01000027">
    <property type="protein sequence ID" value="EDT14208.1"/>
    <property type="molecule type" value="Genomic_DNA"/>
</dbReference>
<dbReference type="RefSeq" id="WP_003465064.1">
    <property type="nucleotide sequence ID" value="NZ_ABDW01000027.1"/>
</dbReference>
<comment type="caution">
    <text evidence="1">The sequence shown here is derived from an EMBL/GenBank/DDBJ whole genome shotgun (WGS) entry which is preliminary data.</text>
</comment>
<dbReference type="Proteomes" id="UP000005337">
    <property type="component" value="Unassembled WGS sequence"/>
</dbReference>
<name>B1BVQ8_CLOPF</name>
<evidence type="ECO:0000313" key="2">
    <source>
        <dbReference type="Proteomes" id="UP000005337"/>
    </source>
</evidence>
<accession>B1BVQ8</accession>
<proteinExistence type="predicted"/>
<reference evidence="1 2" key="1">
    <citation type="submission" date="2007-07" db="EMBL/GenBank/DDBJ databases">
        <title>Annotation of Clostridium perfringens E str. JGS1987.</title>
        <authorList>
            <person name="Paulsen I."/>
            <person name="Sebastian Y."/>
        </authorList>
    </citation>
    <scope>NUCLEOTIDE SEQUENCE [LARGE SCALE GENOMIC DNA]</scope>
    <source>
        <strain evidence="2">E str. JGS1987</strain>
    </source>
</reference>
<protein>
    <recommendedName>
        <fullName evidence="3">PemI</fullName>
    </recommendedName>
</protein>
<dbReference type="AlphaFoldDB" id="B1BVQ8"/>
<organism evidence="1 2">
    <name type="scientific">Clostridium perfringens E str. JGS1987</name>
    <dbReference type="NCBI Taxonomy" id="451755"/>
    <lineage>
        <taxon>Bacteria</taxon>
        <taxon>Bacillati</taxon>
        <taxon>Bacillota</taxon>
        <taxon>Clostridia</taxon>
        <taxon>Eubacteriales</taxon>
        <taxon>Clostridiaceae</taxon>
        <taxon>Clostridium</taxon>
    </lineage>
</organism>
<sequence length="60" mass="6846">MQEERILKVSFNKSGGTAGKNGMTTRVTLPIKWVRYLGINEEDRKIKAKIDGTRIIIEKL</sequence>
<gene>
    <name evidence="1" type="ORF">AC3_A0638</name>
</gene>
<evidence type="ECO:0008006" key="3">
    <source>
        <dbReference type="Google" id="ProtNLM"/>
    </source>
</evidence>